<accession>A0ABX0F6D3</accession>
<feature type="transmembrane region" description="Helical" evidence="8">
    <location>
        <begin position="136"/>
        <end position="159"/>
    </location>
</feature>
<dbReference type="RefSeq" id="WP_166274344.1">
    <property type="nucleotide sequence ID" value="NZ_JAAFGS010000003.1"/>
</dbReference>
<dbReference type="PRINTS" id="PR00175">
    <property type="entry name" value="NAALASMPORT"/>
</dbReference>
<protein>
    <submittedName>
        <fullName evidence="9">Alanine:cation symporter family protein</fullName>
    </submittedName>
</protein>
<comment type="subcellular location">
    <subcellularLocation>
        <location evidence="1 8">Cell membrane</location>
        <topology evidence="1 8">Multi-pass membrane protein</topology>
    </subcellularLocation>
</comment>
<keyword evidence="7 8" id="KW-0472">Membrane</keyword>
<evidence type="ECO:0000256" key="4">
    <source>
        <dbReference type="ARBA" id="ARBA00022475"/>
    </source>
</evidence>
<feature type="transmembrane region" description="Helical" evidence="8">
    <location>
        <begin position="171"/>
        <end position="192"/>
    </location>
</feature>
<dbReference type="NCBIfam" id="TIGR00835">
    <property type="entry name" value="agcS"/>
    <property type="match status" value="1"/>
</dbReference>
<feature type="transmembrane region" description="Helical" evidence="8">
    <location>
        <begin position="92"/>
        <end position="115"/>
    </location>
</feature>
<dbReference type="Gene3D" id="1.20.1740.10">
    <property type="entry name" value="Amino acid/polyamine transporter I"/>
    <property type="match status" value="1"/>
</dbReference>
<evidence type="ECO:0000256" key="8">
    <source>
        <dbReference type="RuleBase" id="RU363064"/>
    </source>
</evidence>
<evidence type="ECO:0000256" key="3">
    <source>
        <dbReference type="ARBA" id="ARBA00022448"/>
    </source>
</evidence>
<reference evidence="9 10" key="1">
    <citation type="submission" date="2020-01" db="EMBL/GenBank/DDBJ databases">
        <title>Polyphasic characterisation and genomic insights into a novel alkali tolerant bacterium VR-M41.</title>
        <authorList>
            <person name="Vemuluri V.R."/>
        </authorList>
    </citation>
    <scope>NUCLEOTIDE SEQUENCE [LARGE SCALE GENOMIC DNA]</scope>
    <source>
        <strain evidence="9 10">VR-M41</strain>
    </source>
</reference>
<dbReference type="EMBL" id="JAAFGS010000003">
    <property type="protein sequence ID" value="NGZ75955.1"/>
    <property type="molecule type" value="Genomic_DNA"/>
</dbReference>
<evidence type="ECO:0000256" key="2">
    <source>
        <dbReference type="ARBA" id="ARBA00009261"/>
    </source>
</evidence>
<proteinExistence type="inferred from homology"/>
<keyword evidence="3 8" id="KW-0813">Transport</keyword>
<keyword evidence="10" id="KW-1185">Reference proteome</keyword>
<keyword evidence="4 8" id="KW-1003">Cell membrane</keyword>
<organism evidence="9 10">
    <name type="scientific">Saccharibacillus alkalitolerans</name>
    <dbReference type="NCBI Taxonomy" id="2705290"/>
    <lineage>
        <taxon>Bacteria</taxon>
        <taxon>Bacillati</taxon>
        <taxon>Bacillota</taxon>
        <taxon>Bacilli</taxon>
        <taxon>Bacillales</taxon>
        <taxon>Paenibacillaceae</taxon>
        <taxon>Saccharibacillus</taxon>
    </lineage>
</organism>
<evidence type="ECO:0000256" key="5">
    <source>
        <dbReference type="ARBA" id="ARBA00022692"/>
    </source>
</evidence>
<feature type="transmembrane region" description="Helical" evidence="8">
    <location>
        <begin position="355"/>
        <end position="375"/>
    </location>
</feature>
<evidence type="ECO:0000313" key="9">
    <source>
        <dbReference type="EMBL" id="NGZ75955.1"/>
    </source>
</evidence>
<keyword evidence="5 8" id="KW-0812">Transmembrane</keyword>
<feature type="transmembrane region" description="Helical" evidence="8">
    <location>
        <begin position="204"/>
        <end position="225"/>
    </location>
</feature>
<name>A0ABX0F6D3_9BACL</name>
<comment type="caution">
    <text evidence="9">The sequence shown here is derived from an EMBL/GenBank/DDBJ whole genome shotgun (WGS) entry which is preliminary data.</text>
</comment>
<evidence type="ECO:0000256" key="7">
    <source>
        <dbReference type="ARBA" id="ARBA00023136"/>
    </source>
</evidence>
<dbReference type="PANTHER" id="PTHR30330">
    <property type="entry name" value="AGSS FAMILY TRANSPORTER, SODIUM-ALANINE"/>
    <property type="match status" value="1"/>
</dbReference>
<comment type="similarity">
    <text evidence="2 8">Belongs to the alanine or glycine:cation symporter (AGCS) (TC 2.A.25) family.</text>
</comment>
<dbReference type="Pfam" id="PF01235">
    <property type="entry name" value="Na_Ala_symp"/>
    <property type="match status" value="1"/>
</dbReference>
<dbReference type="Proteomes" id="UP000800303">
    <property type="component" value="Unassembled WGS sequence"/>
</dbReference>
<evidence type="ECO:0000313" key="10">
    <source>
        <dbReference type="Proteomes" id="UP000800303"/>
    </source>
</evidence>
<evidence type="ECO:0000256" key="6">
    <source>
        <dbReference type="ARBA" id="ARBA00022989"/>
    </source>
</evidence>
<dbReference type="PANTHER" id="PTHR30330:SF7">
    <property type="entry name" value="SODIUM_PROTON-DEPENDENT ALANINE CARRIER PROTEIN YRBD-RELATED"/>
    <property type="match status" value="1"/>
</dbReference>
<feature type="transmembrane region" description="Helical" evidence="8">
    <location>
        <begin position="17"/>
        <end position="35"/>
    </location>
</feature>
<feature type="transmembrane region" description="Helical" evidence="8">
    <location>
        <begin position="420"/>
        <end position="441"/>
    </location>
</feature>
<keyword evidence="8" id="KW-0769">Symport</keyword>
<feature type="transmembrane region" description="Helical" evidence="8">
    <location>
        <begin position="231"/>
        <end position="256"/>
    </location>
</feature>
<gene>
    <name evidence="9" type="ORF">GYN08_11540</name>
</gene>
<keyword evidence="6 8" id="KW-1133">Transmembrane helix</keyword>
<evidence type="ECO:0000256" key="1">
    <source>
        <dbReference type="ARBA" id="ARBA00004651"/>
    </source>
</evidence>
<feature type="transmembrane region" description="Helical" evidence="8">
    <location>
        <begin position="295"/>
        <end position="316"/>
    </location>
</feature>
<dbReference type="InterPro" id="IPR001463">
    <property type="entry name" value="Na/Ala_symport"/>
</dbReference>
<sequence length="490" mass="51893">MEQIANSISAVLWSTPVIYICLGVGLIFSLLTRFLQVRHIKEMIVLMFRGKSSDAGVSSFQALAIALSGRVGTGNIAGVGTAIGLGGPGAVFWMWAIAFIGAATAYIESTLGQIYKVKQDGQYRGGPAYYIEKGIGWKWFAIIFAIAALLAMSLLMPGVQSNSIAVGMKNAFGITPAVTGTVLVVLLAVIIFGGVRSIARVAEFVVPFMALAYILMAVVIIGMNFTQIPQVFGLIFRSAFASDAAFGGIVGSAIAWGVKRGIYSNEAGQGTGPHAASAAEVSHPAKQGLVQAFSVYVDTLLVCSATAFMILFTGMYNVEDGSGSFIVQNLPGVEEGAGYTQAAIESVVPGLGAGFVAIALFFFAFTTIMAYYYIAETNLAYLFKGKKLFGPALILKLVVLGATFYGTVKTAALAWTLGDIGLGLMVWLNVIAILLLAKPALQTLRDYERQKKEGLDPVFDPEKLGIRNAEIWKEINGGPSGAISQPPKNR</sequence>
<feature type="transmembrane region" description="Helical" evidence="8">
    <location>
        <begin position="55"/>
        <end position="72"/>
    </location>
</feature>
<feature type="transmembrane region" description="Helical" evidence="8">
    <location>
        <begin position="387"/>
        <end position="408"/>
    </location>
</feature>